<feature type="domain" description="ABC transmembrane type-1" evidence="9">
    <location>
        <begin position="333"/>
        <end position="523"/>
    </location>
</feature>
<feature type="transmembrane region" description="Helical" evidence="8">
    <location>
        <begin position="288"/>
        <end position="317"/>
    </location>
</feature>
<dbReference type="GO" id="GO:0055085">
    <property type="term" value="P:transmembrane transport"/>
    <property type="evidence" value="ECO:0007669"/>
    <property type="project" value="InterPro"/>
</dbReference>
<evidence type="ECO:0000256" key="4">
    <source>
        <dbReference type="ARBA" id="ARBA00022519"/>
    </source>
</evidence>
<keyword evidence="2 8" id="KW-0813">Transport</keyword>
<comment type="subcellular location">
    <subcellularLocation>
        <location evidence="1">Cell inner membrane</location>
        <topology evidence="1">Multi-pass membrane protein</topology>
    </subcellularLocation>
    <subcellularLocation>
        <location evidence="8">Cell membrane</location>
        <topology evidence="8">Multi-pass membrane protein</topology>
    </subcellularLocation>
</comment>
<feature type="transmembrane region" description="Helical" evidence="8">
    <location>
        <begin position="506"/>
        <end position="526"/>
    </location>
</feature>
<dbReference type="PROSITE" id="PS50928">
    <property type="entry name" value="ABC_TM1"/>
    <property type="match status" value="2"/>
</dbReference>
<evidence type="ECO:0000256" key="2">
    <source>
        <dbReference type="ARBA" id="ARBA00022448"/>
    </source>
</evidence>
<evidence type="ECO:0000256" key="6">
    <source>
        <dbReference type="ARBA" id="ARBA00022989"/>
    </source>
</evidence>
<dbReference type="Gene3D" id="1.10.3720.10">
    <property type="entry name" value="MetI-like"/>
    <property type="match status" value="2"/>
</dbReference>
<organism evidence="10">
    <name type="scientific">Thermomicrobium roseum</name>
    <dbReference type="NCBI Taxonomy" id="500"/>
    <lineage>
        <taxon>Bacteria</taxon>
        <taxon>Pseudomonadati</taxon>
        <taxon>Thermomicrobiota</taxon>
        <taxon>Thermomicrobia</taxon>
        <taxon>Thermomicrobiales</taxon>
        <taxon>Thermomicrobiaceae</taxon>
        <taxon>Thermomicrobium</taxon>
    </lineage>
</organism>
<dbReference type="PANTHER" id="PTHR43357:SF3">
    <property type="entry name" value="FE(3+)-TRANSPORT SYSTEM PERMEASE PROTEIN FBPB 2"/>
    <property type="match status" value="1"/>
</dbReference>
<feature type="transmembrane region" description="Helical" evidence="8">
    <location>
        <begin position="371"/>
        <end position="393"/>
    </location>
</feature>
<feature type="transmembrane region" description="Helical" evidence="8">
    <location>
        <begin position="64"/>
        <end position="84"/>
    </location>
</feature>
<feature type="transmembrane region" description="Helical" evidence="8">
    <location>
        <begin position="337"/>
        <end position="359"/>
    </location>
</feature>
<keyword evidence="5 8" id="KW-0812">Transmembrane</keyword>
<evidence type="ECO:0000256" key="1">
    <source>
        <dbReference type="ARBA" id="ARBA00004429"/>
    </source>
</evidence>
<dbReference type="InterPro" id="IPR035906">
    <property type="entry name" value="MetI-like_sf"/>
</dbReference>
<dbReference type="SUPFAM" id="SSF161098">
    <property type="entry name" value="MetI-like"/>
    <property type="match status" value="2"/>
</dbReference>
<evidence type="ECO:0000256" key="5">
    <source>
        <dbReference type="ARBA" id="ARBA00022692"/>
    </source>
</evidence>
<dbReference type="AlphaFoldDB" id="A0A7C2B706"/>
<dbReference type="CDD" id="cd06261">
    <property type="entry name" value="TM_PBP2"/>
    <property type="match status" value="2"/>
</dbReference>
<feature type="domain" description="ABC transmembrane type-1" evidence="9">
    <location>
        <begin position="60"/>
        <end position="260"/>
    </location>
</feature>
<feature type="transmembrane region" description="Helical" evidence="8">
    <location>
        <begin position="242"/>
        <end position="261"/>
    </location>
</feature>
<feature type="transmembrane region" description="Helical" evidence="8">
    <location>
        <begin position="475"/>
        <end position="494"/>
    </location>
</feature>
<gene>
    <name evidence="10" type="ORF">ENP47_10555</name>
</gene>
<dbReference type="Pfam" id="PF00528">
    <property type="entry name" value="BPD_transp_1"/>
    <property type="match status" value="2"/>
</dbReference>
<accession>A0A7C2B706</accession>
<evidence type="ECO:0000256" key="7">
    <source>
        <dbReference type="ARBA" id="ARBA00023136"/>
    </source>
</evidence>
<dbReference type="EMBL" id="DSJL01000011">
    <property type="protein sequence ID" value="HEF66019.1"/>
    <property type="molecule type" value="Genomic_DNA"/>
</dbReference>
<name>A0A7C2B706_THERO</name>
<dbReference type="InterPro" id="IPR000515">
    <property type="entry name" value="MetI-like"/>
</dbReference>
<sequence length="537" mass="58696">MLEQPVVLRRQHRTLALDELCAIVIALIALGPLAYLLWRSWQGSESALAALQHPRTVTLLLRSLGLAATVALTSALLALPLAWLTERVALPGRRAMAILFALPMAVPSYLTAYAVVATLGPRGVLAGLAERVLGIERLPEIYGFFGAWLTLTLVTYPYVYLAVRASLRGLDPSFEDAARTLGHTRLATFWFITVPLLRPGLVSGMLLTALYVLSDFGAIAILRYPTLTYSIYNQYRLSFDRAAAAALALLLVALTAVLVLAERQWRQRAAFFRTAGSSRPAPRARPSVWAWFLAGLGVLVSGGALGLPAGVALYWWWRARRLGEVLPGVGDPFLHSLVVSLAAAIVTVALAFPVARAVIRGTSRLTRLIDLPLWITYSLPGIVLALALVSLSAQFFPPLYQTLPLLIIGYALRFLPEAVGTVRAVLVQQSPRWEEAARTLGLRPWRTWLRVQLPLALPGTLSAMLLVFLTTVKELPVTLLLSPIGFTTLATTIWNATADAYWSHAALPTLLLLGTGVIPMALFSWWEERTVRRGREA</sequence>
<dbReference type="PANTHER" id="PTHR43357">
    <property type="entry name" value="INNER MEMBRANE ABC TRANSPORTER PERMEASE PROTEIN YDCV"/>
    <property type="match status" value="1"/>
</dbReference>
<keyword evidence="6 8" id="KW-1133">Transmembrane helix</keyword>
<keyword evidence="3" id="KW-1003">Cell membrane</keyword>
<dbReference type="GO" id="GO:0005886">
    <property type="term" value="C:plasma membrane"/>
    <property type="evidence" value="ECO:0007669"/>
    <property type="project" value="UniProtKB-SubCell"/>
</dbReference>
<feature type="transmembrane region" description="Helical" evidence="8">
    <location>
        <begin position="141"/>
        <end position="163"/>
    </location>
</feature>
<keyword evidence="4" id="KW-0997">Cell inner membrane</keyword>
<reference evidence="10" key="1">
    <citation type="journal article" date="2020" name="mSystems">
        <title>Genome- and Community-Level Interaction Insights into Carbon Utilization and Element Cycling Functions of Hydrothermarchaeota in Hydrothermal Sediment.</title>
        <authorList>
            <person name="Zhou Z."/>
            <person name="Liu Y."/>
            <person name="Xu W."/>
            <person name="Pan J."/>
            <person name="Luo Z.H."/>
            <person name="Li M."/>
        </authorList>
    </citation>
    <scope>NUCLEOTIDE SEQUENCE [LARGE SCALE GENOMIC DNA]</scope>
    <source>
        <strain evidence="10">SpSt-222</strain>
    </source>
</reference>
<keyword evidence="7 8" id="KW-0472">Membrane</keyword>
<protein>
    <submittedName>
        <fullName evidence="10">Iron ABC transporter permease</fullName>
    </submittedName>
</protein>
<evidence type="ECO:0000256" key="3">
    <source>
        <dbReference type="ARBA" id="ARBA00022475"/>
    </source>
</evidence>
<feature type="transmembrane region" description="Helical" evidence="8">
    <location>
        <begin position="96"/>
        <end position="121"/>
    </location>
</feature>
<comment type="similarity">
    <text evidence="8">Belongs to the binding-protein-dependent transport system permease family.</text>
</comment>
<evidence type="ECO:0000313" key="10">
    <source>
        <dbReference type="EMBL" id="HEF66019.1"/>
    </source>
</evidence>
<feature type="transmembrane region" description="Helical" evidence="8">
    <location>
        <begin position="201"/>
        <end position="222"/>
    </location>
</feature>
<feature type="transmembrane region" description="Helical" evidence="8">
    <location>
        <begin position="447"/>
        <end position="469"/>
    </location>
</feature>
<evidence type="ECO:0000259" key="9">
    <source>
        <dbReference type="PROSITE" id="PS50928"/>
    </source>
</evidence>
<feature type="transmembrane region" description="Helical" evidence="8">
    <location>
        <begin position="20"/>
        <end position="38"/>
    </location>
</feature>
<evidence type="ECO:0000256" key="8">
    <source>
        <dbReference type="RuleBase" id="RU363032"/>
    </source>
</evidence>
<proteinExistence type="inferred from homology"/>
<comment type="caution">
    <text evidence="10">The sequence shown here is derived from an EMBL/GenBank/DDBJ whole genome shotgun (WGS) entry which is preliminary data.</text>
</comment>